<dbReference type="SUPFAM" id="SSF46955">
    <property type="entry name" value="Putative DNA-binding domain"/>
    <property type="match status" value="1"/>
</dbReference>
<dbReference type="InterPro" id="IPR000551">
    <property type="entry name" value="MerR-type_HTH_dom"/>
</dbReference>
<dbReference type="RefSeq" id="WP_006283970.1">
    <property type="nucleotide sequence ID" value="NZ_BALG01000004.1"/>
</dbReference>
<dbReference type="InterPro" id="IPR025052">
    <property type="entry name" value="DUF3967"/>
</dbReference>
<accession>M9LF09</accession>
<dbReference type="Pfam" id="PF13152">
    <property type="entry name" value="DUF3967"/>
    <property type="match status" value="1"/>
</dbReference>
<evidence type="ECO:0000256" key="1">
    <source>
        <dbReference type="SAM" id="Coils"/>
    </source>
</evidence>
<keyword evidence="6" id="KW-1185">Reference proteome</keyword>
<dbReference type="OrthoDB" id="2467384at2"/>
<dbReference type="GO" id="GO:0003677">
    <property type="term" value="F:DNA binding"/>
    <property type="evidence" value="ECO:0007669"/>
    <property type="project" value="InterPro"/>
</dbReference>
<proteinExistence type="predicted"/>
<dbReference type="InterPro" id="IPR009061">
    <property type="entry name" value="DNA-bd_dom_put_sf"/>
</dbReference>
<gene>
    <name evidence="5" type="ORF">PPOP_0082</name>
</gene>
<dbReference type="GO" id="GO:0006355">
    <property type="term" value="P:regulation of DNA-templated transcription"/>
    <property type="evidence" value="ECO:0007669"/>
    <property type="project" value="InterPro"/>
</dbReference>
<dbReference type="Proteomes" id="UP000029453">
    <property type="component" value="Unassembled WGS sequence"/>
</dbReference>
<keyword evidence="1" id="KW-0175">Coiled coil</keyword>
<sequence length="184" mass="22046">MQDKVYWANQVATILDVSKSTLRKWSLALEAAGYVFVRDEHDRRCYIERDIPVLRRMKTMLDDGMTMENAALVGIALEKPRENEVMSGSVNMVVHAQNMRLEDRYLEIVAQNQKMRAILERLEERMQEQQENMRQQLAVQRQYIEESLHRRDEQLMLTLREMTEARKEAAATKKWWRFWEAKQR</sequence>
<evidence type="ECO:0000313" key="4">
    <source>
        <dbReference type="EMBL" id="BAQ95611.1"/>
    </source>
</evidence>
<evidence type="ECO:0000259" key="2">
    <source>
        <dbReference type="Pfam" id="PF13152"/>
    </source>
</evidence>
<dbReference type="Gene3D" id="1.10.1660.10">
    <property type="match status" value="1"/>
</dbReference>
<keyword evidence="4" id="KW-0614">Plasmid</keyword>
<feature type="coiled-coil region" evidence="1">
    <location>
        <begin position="105"/>
        <end position="139"/>
    </location>
</feature>
<evidence type="ECO:0000313" key="5">
    <source>
        <dbReference type="EMBL" id="GAC40755.1"/>
    </source>
</evidence>
<name>M9LF09_PAEPP</name>
<reference evidence="4" key="2">
    <citation type="journal article" date="2015" name="Meta Gene">
        <title>Characterization of KfrA proteins encoded by a plasmid of Paenibacillus popilliae ATCC 14706(T).</title>
        <authorList>
            <person name="Iiyama K."/>
            <person name="Mon H."/>
            <person name="Mori K."/>
            <person name="Mitsudome T."/>
            <person name="Lee J.M."/>
            <person name="Kusakabe T."/>
            <person name="Tashiro K."/>
            <person name="Asano S."/>
            <person name="Yasunaga-Aoki C."/>
        </authorList>
    </citation>
    <scope>NUCLEOTIDE SEQUENCE</scope>
    <source>
        <strain evidence="4">ATCC 14706</strain>
        <plasmid evidence="4">pPOP15.9</plasmid>
    </source>
</reference>
<geneLocation type="plasmid" evidence="4">
    <name>pPOP15.9</name>
</geneLocation>
<dbReference type="SMR" id="M9LF09"/>
<feature type="domain" description="DUF3967" evidence="2">
    <location>
        <begin position="149"/>
        <end position="179"/>
    </location>
</feature>
<feature type="domain" description="HTH merR-type" evidence="3">
    <location>
        <begin position="6"/>
        <end position="71"/>
    </location>
</feature>
<dbReference type="EMBL" id="AB931111">
    <property type="protein sequence ID" value="BAQ95611.1"/>
    <property type="molecule type" value="Genomic_DNA"/>
</dbReference>
<dbReference type="AlphaFoldDB" id="M9LF09"/>
<dbReference type="EMBL" id="BALG01000004">
    <property type="protein sequence ID" value="GAC40755.1"/>
    <property type="molecule type" value="Genomic_DNA"/>
</dbReference>
<reference evidence="5 6" key="1">
    <citation type="submission" date="2012-10" db="EMBL/GenBank/DDBJ databases">
        <title>Draft Genome Sequence of Paenibacillus popilliae ATCC 14706T.</title>
        <authorList>
            <person name="Iiyama K."/>
            <person name="Mori K."/>
            <person name="Mon H."/>
            <person name="Chieda Y."/>
            <person name="Lee J.M."/>
            <person name="Kusakabe T."/>
            <person name="Tashiro K."/>
            <person name="Asano S."/>
            <person name="Yasunaga-Aoki C."/>
            <person name="Shimizu S."/>
        </authorList>
    </citation>
    <scope>NUCLEOTIDE SEQUENCE [LARGE SCALE GENOMIC DNA]</scope>
    <source>
        <strain evidence="5 6">ATCC 14706</strain>
    </source>
</reference>
<organism evidence="5 6">
    <name type="scientific">Paenibacillus popilliae ATCC 14706</name>
    <dbReference type="NCBI Taxonomy" id="1212764"/>
    <lineage>
        <taxon>Bacteria</taxon>
        <taxon>Bacillati</taxon>
        <taxon>Bacillota</taxon>
        <taxon>Bacilli</taxon>
        <taxon>Bacillales</taxon>
        <taxon>Paenibacillaceae</taxon>
        <taxon>Paenibacillus</taxon>
    </lineage>
</organism>
<evidence type="ECO:0000259" key="3">
    <source>
        <dbReference type="Pfam" id="PF13411"/>
    </source>
</evidence>
<dbReference type="Pfam" id="PF13411">
    <property type="entry name" value="MerR_1"/>
    <property type="match status" value="1"/>
</dbReference>
<evidence type="ECO:0000313" key="6">
    <source>
        <dbReference type="Proteomes" id="UP000029453"/>
    </source>
</evidence>
<protein>
    <submittedName>
        <fullName evidence="4">DNA binding protein</fullName>
    </submittedName>
    <submittedName>
        <fullName evidence="5">Dynein</fullName>
    </submittedName>
</protein>